<dbReference type="AlphaFoldDB" id="A0A512IJI4"/>
<dbReference type="Proteomes" id="UP000321258">
    <property type="component" value="Unassembled WGS sequence"/>
</dbReference>
<evidence type="ECO:0000313" key="2">
    <source>
        <dbReference type="EMBL" id="GEO97870.1"/>
    </source>
</evidence>
<evidence type="ECO:0000256" key="1">
    <source>
        <dbReference type="SAM" id="MobiDB-lite"/>
    </source>
</evidence>
<comment type="caution">
    <text evidence="2">The sequence shown here is derived from an EMBL/GenBank/DDBJ whole genome shotgun (WGS) entry which is preliminary data.</text>
</comment>
<sequence length="341" mass="36551">MFGASGRTDAAHASLMLVDAILVEGGAARFVRVTLPGDAELPKPQYRPDDLVVVQATAADVGEIRAIVVEEIAAARRSEADLVLDLPAACLVEPDVLDGIEVPVIVVGPTPFDEHAAAFLLHALAEIPVPVGGKLPWPWLLGCGRGNACAASAFERDMGRISCGMDMARTPRVFPVTWPTLSKAEALRILVGDRSARTLALGLPLLASLRAAREKPDAPAIDAGSLASAPGADANTGKTSHRRDVGDRLRDLADALQAIEDYDAPTQIELDCAPRIEDWKSARREVRVVTGRVYGHPDIADGRPIVTSDLYASDGTSWARTLSRYYRLGEPARGQDRRDFR</sequence>
<dbReference type="InterPro" id="IPR046574">
    <property type="entry name" value="DUF6634"/>
</dbReference>
<evidence type="ECO:0000313" key="3">
    <source>
        <dbReference type="Proteomes" id="UP000321258"/>
    </source>
</evidence>
<keyword evidence="3" id="KW-1185">Reference proteome</keyword>
<reference evidence="2 3" key="1">
    <citation type="submission" date="2019-07" db="EMBL/GenBank/DDBJ databases">
        <title>Whole genome shotgun sequence of Methylobacterium haplocladii NBRC 107714.</title>
        <authorList>
            <person name="Hosoyama A."/>
            <person name="Uohara A."/>
            <person name="Ohji S."/>
            <person name="Ichikawa N."/>
        </authorList>
    </citation>
    <scope>NUCLEOTIDE SEQUENCE [LARGE SCALE GENOMIC DNA]</scope>
    <source>
        <strain evidence="2 3">NBRC 107714</strain>
    </source>
</reference>
<feature type="region of interest" description="Disordered" evidence="1">
    <location>
        <begin position="220"/>
        <end position="244"/>
    </location>
</feature>
<organism evidence="2 3">
    <name type="scientific">Methylobacterium haplocladii</name>
    <dbReference type="NCBI Taxonomy" id="1176176"/>
    <lineage>
        <taxon>Bacteria</taxon>
        <taxon>Pseudomonadati</taxon>
        <taxon>Pseudomonadota</taxon>
        <taxon>Alphaproteobacteria</taxon>
        <taxon>Hyphomicrobiales</taxon>
        <taxon>Methylobacteriaceae</taxon>
        <taxon>Methylobacterium</taxon>
    </lineage>
</organism>
<protein>
    <submittedName>
        <fullName evidence="2">Uncharacterized protein</fullName>
    </submittedName>
</protein>
<gene>
    <name evidence="2" type="ORF">MHA02_02580</name>
</gene>
<proteinExistence type="predicted"/>
<dbReference type="EMBL" id="BJZT01000003">
    <property type="protein sequence ID" value="GEO97870.1"/>
    <property type="molecule type" value="Genomic_DNA"/>
</dbReference>
<accession>A0A512IJI4</accession>
<dbReference type="Pfam" id="PF20339">
    <property type="entry name" value="DUF6634"/>
    <property type="match status" value="1"/>
</dbReference>
<name>A0A512IJI4_9HYPH</name>